<dbReference type="Proteomes" id="UP000499080">
    <property type="component" value="Unassembled WGS sequence"/>
</dbReference>
<dbReference type="EMBL" id="BGPR01050180">
    <property type="protein sequence ID" value="GBO27187.1"/>
    <property type="molecule type" value="Genomic_DNA"/>
</dbReference>
<dbReference type="AlphaFoldDB" id="A0A4Y2VTS5"/>
<reference evidence="1 2" key="1">
    <citation type="journal article" date="2019" name="Sci. Rep.">
        <title>Orb-weaving spider Araneus ventricosus genome elucidates the spidroin gene catalogue.</title>
        <authorList>
            <person name="Kono N."/>
            <person name="Nakamura H."/>
            <person name="Ohtoshi R."/>
            <person name="Moran D.A.P."/>
            <person name="Shinohara A."/>
            <person name="Yoshida Y."/>
            <person name="Fujiwara M."/>
            <person name="Mori M."/>
            <person name="Tomita M."/>
            <person name="Arakawa K."/>
        </authorList>
    </citation>
    <scope>NUCLEOTIDE SEQUENCE [LARGE SCALE GENOMIC DNA]</scope>
</reference>
<accession>A0A4Y2VTS5</accession>
<keyword evidence="2" id="KW-1185">Reference proteome</keyword>
<protein>
    <submittedName>
        <fullName evidence="1">Uncharacterized protein</fullName>
    </submittedName>
</protein>
<name>A0A4Y2VTS5_ARAVE</name>
<sequence>MILYLSRVRRISSDTPFLMSTLSLLLPTSFKVKPAVGFSPGAGYRSRRLLASRVCRYAPFCQPVSYLHQSSHRASLHKKSEGMPASNEIKIVRRVNDPGTATEARVTPPMSLPLRVTII</sequence>
<evidence type="ECO:0000313" key="1">
    <source>
        <dbReference type="EMBL" id="GBO27187.1"/>
    </source>
</evidence>
<proteinExistence type="predicted"/>
<gene>
    <name evidence="1" type="ORF">AVEN_261411_1</name>
</gene>
<comment type="caution">
    <text evidence="1">The sequence shown here is derived from an EMBL/GenBank/DDBJ whole genome shotgun (WGS) entry which is preliminary data.</text>
</comment>
<evidence type="ECO:0000313" key="2">
    <source>
        <dbReference type="Proteomes" id="UP000499080"/>
    </source>
</evidence>
<organism evidence="1 2">
    <name type="scientific">Araneus ventricosus</name>
    <name type="common">Orbweaver spider</name>
    <name type="synonym">Epeira ventricosa</name>
    <dbReference type="NCBI Taxonomy" id="182803"/>
    <lineage>
        <taxon>Eukaryota</taxon>
        <taxon>Metazoa</taxon>
        <taxon>Ecdysozoa</taxon>
        <taxon>Arthropoda</taxon>
        <taxon>Chelicerata</taxon>
        <taxon>Arachnida</taxon>
        <taxon>Araneae</taxon>
        <taxon>Araneomorphae</taxon>
        <taxon>Entelegynae</taxon>
        <taxon>Araneoidea</taxon>
        <taxon>Araneidae</taxon>
        <taxon>Araneus</taxon>
    </lineage>
</organism>